<proteinExistence type="predicted"/>
<keyword evidence="3" id="KW-1185">Reference proteome</keyword>
<dbReference type="RefSeq" id="WP_247417018.1">
    <property type="nucleotide sequence ID" value="NZ_JALLGW010000001.1"/>
</dbReference>
<feature type="transmembrane region" description="Helical" evidence="1">
    <location>
        <begin position="7"/>
        <end position="27"/>
    </location>
</feature>
<dbReference type="AlphaFoldDB" id="A0ABD5RQX7"/>
<evidence type="ECO:0000256" key="1">
    <source>
        <dbReference type="SAM" id="Phobius"/>
    </source>
</evidence>
<keyword evidence="1" id="KW-0812">Transmembrane</keyword>
<feature type="transmembrane region" description="Helical" evidence="1">
    <location>
        <begin position="33"/>
        <end position="54"/>
    </location>
</feature>
<dbReference type="EMBL" id="JBHSQH010000001">
    <property type="protein sequence ID" value="MFC5972995.1"/>
    <property type="molecule type" value="Genomic_DNA"/>
</dbReference>
<keyword evidence="1" id="KW-1133">Transmembrane helix</keyword>
<accession>A0ABD5RQX7</accession>
<gene>
    <name evidence="2" type="ORF">ACFPYI_16800</name>
</gene>
<name>A0ABD5RQX7_9EURY</name>
<dbReference type="Proteomes" id="UP001596099">
    <property type="component" value="Unassembled WGS sequence"/>
</dbReference>
<protein>
    <submittedName>
        <fullName evidence="2">Uncharacterized protein</fullName>
    </submittedName>
</protein>
<comment type="caution">
    <text evidence="2">The sequence shown here is derived from an EMBL/GenBank/DDBJ whole genome shotgun (WGS) entry which is preliminary data.</text>
</comment>
<reference evidence="2 3" key="1">
    <citation type="journal article" date="2019" name="Int. J. Syst. Evol. Microbiol.">
        <title>The Global Catalogue of Microorganisms (GCM) 10K type strain sequencing project: providing services to taxonomists for standard genome sequencing and annotation.</title>
        <authorList>
            <consortium name="The Broad Institute Genomics Platform"/>
            <consortium name="The Broad Institute Genome Sequencing Center for Infectious Disease"/>
            <person name="Wu L."/>
            <person name="Ma J."/>
        </authorList>
    </citation>
    <scope>NUCLEOTIDE SEQUENCE [LARGE SCALE GENOMIC DNA]</scope>
    <source>
        <strain evidence="2 3">CGMCC 1.12543</strain>
    </source>
</reference>
<organism evidence="2 3">
    <name type="scientific">Halomarina salina</name>
    <dbReference type="NCBI Taxonomy" id="1872699"/>
    <lineage>
        <taxon>Archaea</taxon>
        <taxon>Methanobacteriati</taxon>
        <taxon>Methanobacteriota</taxon>
        <taxon>Stenosarchaea group</taxon>
        <taxon>Halobacteria</taxon>
        <taxon>Halobacteriales</taxon>
        <taxon>Natronomonadaceae</taxon>
        <taxon>Halomarina</taxon>
    </lineage>
</organism>
<sequence>MALGRRALYAMLLGAGIFVALGGYTLASGGEELLAGALYIVAGGTMVYSGVALYRARDE</sequence>
<evidence type="ECO:0000313" key="3">
    <source>
        <dbReference type="Proteomes" id="UP001596099"/>
    </source>
</evidence>
<evidence type="ECO:0000313" key="2">
    <source>
        <dbReference type="EMBL" id="MFC5972995.1"/>
    </source>
</evidence>
<keyword evidence="1" id="KW-0472">Membrane</keyword>